<dbReference type="OrthoDB" id="286446at2759"/>
<evidence type="ECO:0000256" key="5">
    <source>
        <dbReference type="ARBA" id="ARBA00023004"/>
    </source>
</evidence>
<keyword evidence="9" id="KW-0472">Membrane</keyword>
<dbReference type="Proteomes" id="UP000041254">
    <property type="component" value="Unassembled WGS sequence"/>
</dbReference>
<keyword evidence="11" id="KW-1185">Reference proteome</keyword>
<comment type="cofactor">
    <cofactor evidence="7">
        <name>heme</name>
        <dbReference type="ChEBI" id="CHEBI:30413"/>
    </cofactor>
</comment>
<evidence type="ECO:0000256" key="4">
    <source>
        <dbReference type="ARBA" id="ARBA00023002"/>
    </source>
</evidence>
<dbReference type="PhylomeDB" id="A0A0G4EHQ9"/>
<dbReference type="VEuPathDB" id="CryptoDB:Vbra_11869"/>
<dbReference type="OMA" id="WKHQRRT"/>
<reference evidence="10 11" key="1">
    <citation type="submission" date="2014-11" db="EMBL/GenBank/DDBJ databases">
        <authorList>
            <person name="Zhu J."/>
            <person name="Qi W."/>
            <person name="Song R."/>
        </authorList>
    </citation>
    <scope>NUCLEOTIDE SEQUENCE [LARGE SCALE GENOMIC DNA]</scope>
</reference>
<dbReference type="PRINTS" id="PR00463">
    <property type="entry name" value="EP450I"/>
</dbReference>
<dbReference type="GO" id="GO:0016705">
    <property type="term" value="F:oxidoreductase activity, acting on paired donors, with incorporation or reduction of molecular oxygen"/>
    <property type="evidence" value="ECO:0007669"/>
    <property type="project" value="InterPro"/>
</dbReference>
<dbReference type="PANTHER" id="PTHR24291:SF50">
    <property type="entry name" value="BIFUNCTIONAL ALBAFLAVENONE MONOOXYGENASE_TERPENE SYNTHASE"/>
    <property type="match status" value="1"/>
</dbReference>
<evidence type="ECO:0000313" key="10">
    <source>
        <dbReference type="EMBL" id="CEL95439.1"/>
    </source>
</evidence>
<dbReference type="GO" id="GO:0005506">
    <property type="term" value="F:iron ion binding"/>
    <property type="evidence" value="ECO:0007669"/>
    <property type="project" value="InterPro"/>
</dbReference>
<feature type="binding site" description="axial binding residue" evidence="7">
    <location>
        <position position="466"/>
    </location>
    <ligand>
        <name>heme</name>
        <dbReference type="ChEBI" id="CHEBI:30413"/>
    </ligand>
    <ligandPart>
        <name>Fe</name>
        <dbReference type="ChEBI" id="CHEBI:18248"/>
    </ligandPart>
</feature>
<feature type="transmembrane region" description="Helical" evidence="9">
    <location>
        <begin position="20"/>
        <end position="49"/>
    </location>
</feature>
<evidence type="ECO:0000256" key="1">
    <source>
        <dbReference type="ARBA" id="ARBA00010617"/>
    </source>
</evidence>
<protein>
    <recommendedName>
        <fullName evidence="12">Cytochrome P450</fullName>
    </recommendedName>
</protein>
<organism evidence="10 11">
    <name type="scientific">Vitrella brassicaformis (strain CCMP3155)</name>
    <dbReference type="NCBI Taxonomy" id="1169540"/>
    <lineage>
        <taxon>Eukaryota</taxon>
        <taxon>Sar</taxon>
        <taxon>Alveolata</taxon>
        <taxon>Colpodellida</taxon>
        <taxon>Vitrellaceae</taxon>
        <taxon>Vitrella</taxon>
    </lineage>
</organism>
<dbReference type="Pfam" id="PF00067">
    <property type="entry name" value="p450"/>
    <property type="match status" value="1"/>
</dbReference>
<gene>
    <name evidence="10" type="ORF">Vbra_11869</name>
</gene>
<evidence type="ECO:0000256" key="8">
    <source>
        <dbReference type="RuleBase" id="RU000461"/>
    </source>
</evidence>
<evidence type="ECO:0000256" key="2">
    <source>
        <dbReference type="ARBA" id="ARBA00022617"/>
    </source>
</evidence>
<keyword evidence="4 8" id="KW-0560">Oxidoreductase</keyword>
<dbReference type="AlphaFoldDB" id="A0A0G4EHQ9"/>
<keyword evidence="9" id="KW-0812">Transmembrane</keyword>
<dbReference type="EMBL" id="CDMY01000227">
    <property type="protein sequence ID" value="CEL95439.1"/>
    <property type="molecule type" value="Genomic_DNA"/>
</dbReference>
<dbReference type="InterPro" id="IPR036396">
    <property type="entry name" value="Cyt_P450_sf"/>
</dbReference>
<dbReference type="InterPro" id="IPR001128">
    <property type="entry name" value="Cyt_P450"/>
</dbReference>
<name>A0A0G4EHQ9_VITBC</name>
<evidence type="ECO:0008006" key="12">
    <source>
        <dbReference type="Google" id="ProtNLM"/>
    </source>
</evidence>
<evidence type="ECO:0000256" key="3">
    <source>
        <dbReference type="ARBA" id="ARBA00022723"/>
    </source>
</evidence>
<dbReference type="InterPro" id="IPR017972">
    <property type="entry name" value="Cyt_P450_CS"/>
</dbReference>
<dbReference type="GO" id="GO:0004497">
    <property type="term" value="F:monooxygenase activity"/>
    <property type="evidence" value="ECO:0007669"/>
    <property type="project" value="UniProtKB-KW"/>
</dbReference>
<keyword evidence="3 7" id="KW-0479">Metal-binding</keyword>
<comment type="similarity">
    <text evidence="1 8">Belongs to the cytochrome P450 family.</text>
</comment>
<keyword evidence="9" id="KW-1133">Transmembrane helix</keyword>
<dbReference type="InParanoid" id="A0A0G4EHQ9"/>
<dbReference type="InterPro" id="IPR050196">
    <property type="entry name" value="Cytochrome_P450_Monoox"/>
</dbReference>
<dbReference type="PROSITE" id="PS00086">
    <property type="entry name" value="CYTOCHROME_P450"/>
    <property type="match status" value="1"/>
</dbReference>
<dbReference type="PRINTS" id="PR00385">
    <property type="entry name" value="P450"/>
</dbReference>
<dbReference type="GO" id="GO:0020037">
    <property type="term" value="F:heme binding"/>
    <property type="evidence" value="ECO:0007669"/>
    <property type="project" value="InterPro"/>
</dbReference>
<dbReference type="STRING" id="1169540.A0A0G4EHQ9"/>
<keyword evidence="5 7" id="KW-0408">Iron</keyword>
<keyword evidence="6 8" id="KW-0503">Monooxygenase</keyword>
<keyword evidence="2 7" id="KW-0349">Heme</keyword>
<dbReference type="SUPFAM" id="SSF48264">
    <property type="entry name" value="Cytochrome P450"/>
    <property type="match status" value="1"/>
</dbReference>
<dbReference type="PANTHER" id="PTHR24291">
    <property type="entry name" value="CYTOCHROME P450 FAMILY 4"/>
    <property type="match status" value="1"/>
</dbReference>
<evidence type="ECO:0000256" key="7">
    <source>
        <dbReference type="PIRSR" id="PIRSR602401-1"/>
    </source>
</evidence>
<accession>A0A0G4EHQ9</accession>
<evidence type="ECO:0000256" key="6">
    <source>
        <dbReference type="ARBA" id="ARBA00023033"/>
    </source>
</evidence>
<sequence>MSDSSPPSTWLSCVSSVAKTVALAGGGAAVVLVGASAARFAVIYGCYWWNRRRYDLEKLGPTWGSRAMPIFDIFSPEGKMDDWIEEQCRDPAKPDRFRTVVNMGPFVDGSQIVLVNDADAIATALENPASFPKVPMSLDGLKALIGEGLATSEGELWHRNRKLLTPLFHFAALREAFPCIIDNTVAFCDRMEQQIDASPNKQAIVTRIPFNDLALRIVIDNAFSGEFDPHWMEDAWTVAVRRAMDCQMISFLLGPLGRFISRQYVHLKVGQISDKIKGVVHKRKQLAAEASPKPSSRRDLVSLLMDTEGMADQQRVDESLTFLFAGHDTTSNLIGWALYLLSKHPDKQRLGQAEADLVLGGRAVEQADLPKLQYTKWIIKETLRMKPPVMLLDRLCREELKVADVTLPKGTIVWLGFFFVANDERHFDSPNVFMPERWDETTDTQTGANARHPYAYTPFSAGPRNCIGQKFALMEVQVVLASILQRFHVSLAGQDRVTRVLQGTTAPMNLMLRLTKR</sequence>
<evidence type="ECO:0000256" key="9">
    <source>
        <dbReference type="SAM" id="Phobius"/>
    </source>
</evidence>
<dbReference type="Gene3D" id="1.10.630.10">
    <property type="entry name" value="Cytochrome P450"/>
    <property type="match status" value="1"/>
</dbReference>
<dbReference type="InterPro" id="IPR002401">
    <property type="entry name" value="Cyt_P450_E_grp-I"/>
</dbReference>
<evidence type="ECO:0000313" key="11">
    <source>
        <dbReference type="Proteomes" id="UP000041254"/>
    </source>
</evidence>
<proteinExistence type="inferred from homology"/>